<evidence type="ECO:0000313" key="12">
    <source>
        <dbReference type="EMBL" id="AIW65045.1"/>
    </source>
</evidence>
<keyword evidence="12" id="KW-0496">Mitochondrion</keyword>
<evidence type="ECO:0000256" key="1">
    <source>
        <dbReference type="ARBA" id="ARBA00004141"/>
    </source>
</evidence>
<dbReference type="AlphaFoldDB" id="A0A0A0VG21"/>
<evidence type="ECO:0000256" key="3">
    <source>
        <dbReference type="ARBA" id="ARBA00016612"/>
    </source>
</evidence>
<dbReference type="Gene3D" id="1.10.287.3510">
    <property type="match status" value="1"/>
</dbReference>
<evidence type="ECO:0000256" key="4">
    <source>
        <dbReference type="ARBA" id="ARBA00022692"/>
    </source>
</evidence>
<evidence type="ECO:0000256" key="10">
    <source>
        <dbReference type="ARBA" id="ARBA00049551"/>
    </source>
</evidence>
<evidence type="ECO:0000256" key="9">
    <source>
        <dbReference type="ARBA" id="ARBA00031586"/>
    </source>
</evidence>
<feature type="transmembrane region" description="Helical" evidence="11">
    <location>
        <begin position="60"/>
        <end position="81"/>
    </location>
</feature>
<keyword evidence="6 11" id="KW-1133">Transmembrane helix</keyword>
<evidence type="ECO:0000256" key="7">
    <source>
        <dbReference type="ARBA" id="ARBA00023027"/>
    </source>
</evidence>
<comment type="catalytic activity">
    <reaction evidence="10">
        <text>a ubiquinone + NADH + 5 H(+)(in) = a ubiquinol + NAD(+) + 4 H(+)(out)</text>
        <dbReference type="Rhea" id="RHEA:29091"/>
        <dbReference type="Rhea" id="RHEA-COMP:9565"/>
        <dbReference type="Rhea" id="RHEA-COMP:9566"/>
        <dbReference type="ChEBI" id="CHEBI:15378"/>
        <dbReference type="ChEBI" id="CHEBI:16389"/>
        <dbReference type="ChEBI" id="CHEBI:17976"/>
        <dbReference type="ChEBI" id="CHEBI:57540"/>
        <dbReference type="ChEBI" id="CHEBI:57945"/>
        <dbReference type="EC" id="7.1.1.2"/>
    </reaction>
</comment>
<feature type="transmembrane region" description="Helical" evidence="11">
    <location>
        <begin position="6"/>
        <end position="26"/>
    </location>
</feature>
<sequence length="100" mass="11692">MYDYFGLMNYFLIIMFISGFCVFSFMHKHLLMTLLSLEFLVLVLFLSFFSFLIMYGYENYFILIFLTFSVCEGSFGLGILVSMIRSHGNDYVSSLSSLSW</sequence>
<accession>A0A0A0VG21</accession>
<comment type="subcellular location">
    <subcellularLocation>
        <location evidence="1">Membrane</location>
        <topology evidence="1">Multi-pass membrane protein</topology>
    </subcellularLocation>
</comment>
<proteinExistence type="inferred from homology"/>
<keyword evidence="8 11" id="KW-0472">Membrane</keyword>
<dbReference type="GO" id="GO:0016020">
    <property type="term" value="C:membrane"/>
    <property type="evidence" value="ECO:0007669"/>
    <property type="project" value="UniProtKB-SubCell"/>
</dbReference>
<evidence type="ECO:0000256" key="11">
    <source>
        <dbReference type="SAM" id="Phobius"/>
    </source>
</evidence>
<gene>
    <name evidence="12" type="primary">ND4L</name>
</gene>
<name>A0A0A0VG21_9HEMI</name>
<dbReference type="EMBL" id="KM244707">
    <property type="protein sequence ID" value="AIW65045.1"/>
    <property type="molecule type" value="Genomic_DNA"/>
</dbReference>
<geneLocation type="mitochondrion" evidence="12"/>
<evidence type="ECO:0000256" key="6">
    <source>
        <dbReference type="ARBA" id="ARBA00022989"/>
    </source>
</evidence>
<organism evidence="12">
    <name type="scientific">Notonectidae sp. MT-2014</name>
    <dbReference type="NCBI Taxonomy" id="1560018"/>
    <lineage>
        <taxon>Eukaryota</taxon>
        <taxon>Metazoa</taxon>
        <taxon>Ecdysozoa</taxon>
        <taxon>Arthropoda</taxon>
        <taxon>Hexapoda</taxon>
        <taxon>Insecta</taxon>
        <taxon>Pterygota</taxon>
        <taxon>Neoptera</taxon>
        <taxon>Paraneoptera</taxon>
        <taxon>Hemiptera</taxon>
        <taxon>Heteroptera</taxon>
        <taxon>Panheteroptera</taxon>
        <taxon>Nepomorpha</taxon>
        <taxon>Notonectidae</taxon>
    </lineage>
</organism>
<comment type="similarity">
    <text evidence="2">Belongs to the complex I subunit 4L family.</text>
</comment>
<reference evidence="12" key="1">
    <citation type="journal article" date="2014" name="Nucleic Acids Res.">
        <title>Multiplex sequencing of pooled mitochondrial genomes-a crucial step toward biodiversity analysis using mito-metagenomics.</title>
        <authorList>
            <person name="Tang M."/>
            <person name="Tan M."/>
            <person name="Meng G."/>
            <person name="Yang S."/>
            <person name="Su X."/>
            <person name="Liu S."/>
            <person name="Song W."/>
            <person name="Li Y."/>
            <person name="Wu Q."/>
            <person name="Zhang A."/>
            <person name="Zhou X."/>
        </authorList>
    </citation>
    <scope>NUCLEOTIDE SEQUENCE</scope>
</reference>
<feature type="transmembrane region" description="Helical" evidence="11">
    <location>
        <begin position="33"/>
        <end position="54"/>
    </location>
</feature>
<keyword evidence="4 11" id="KW-0812">Transmembrane</keyword>
<protein>
    <recommendedName>
        <fullName evidence="3">NADH-ubiquinone oxidoreductase chain 4L</fullName>
    </recommendedName>
    <alternativeName>
        <fullName evidence="9">NADH dehydrogenase subunit 4L</fullName>
    </alternativeName>
</protein>
<dbReference type="InterPro" id="IPR039428">
    <property type="entry name" value="NUOK/Mnh_C1-like"/>
</dbReference>
<dbReference type="GO" id="GO:0008137">
    <property type="term" value="F:NADH dehydrogenase (ubiquinone) activity"/>
    <property type="evidence" value="ECO:0007669"/>
    <property type="project" value="UniProtKB-EC"/>
</dbReference>
<keyword evidence="7" id="KW-0520">NAD</keyword>
<evidence type="ECO:0000256" key="5">
    <source>
        <dbReference type="ARBA" id="ARBA00022967"/>
    </source>
</evidence>
<dbReference type="Pfam" id="PF00420">
    <property type="entry name" value="Oxidored_q2"/>
    <property type="match status" value="1"/>
</dbReference>
<evidence type="ECO:0000256" key="2">
    <source>
        <dbReference type="ARBA" id="ARBA00010519"/>
    </source>
</evidence>
<evidence type="ECO:0000256" key="8">
    <source>
        <dbReference type="ARBA" id="ARBA00023136"/>
    </source>
</evidence>
<keyword evidence="5" id="KW-1278">Translocase</keyword>